<sequence>MREDIIKQALSERYGDGSDPGPIAEATTTLLRLLHAELALVVGAQASAALVVHAVHRTRSKLDWTAPPAAAPETLLVALHDDLAARPTADCLFAGETLIFALVDHLISLIGEPLTLRMLISAWSTHGADQSSQENL</sequence>
<protein>
    <submittedName>
        <fullName evidence="1">Uncharacterized protein</fullName>
    </submittedName>
</protein>
<dbReference type="Proteomes" id="UP001169027">
    <property type="component" value="Unassembled WGS sequence"/>
</dbReference>
<dbReference type="EMBL" id="JAUKVY010000051">
    <property type="protein sequence ID" value="MDO1537860.1"/>
    <property type="molecule type" value="Genomic_DNA"/>
</dbReference>
<comment type="caution">
    <text evidence="1">The sequence shown here is derived from an EMBL/GenBank/DDBJ whole genome shotgun (WGS) entry which is preliminary data.</text>
</comment>
<evidence type="ECO:0000313" key="2">
    <source>
        <dbReference type="Proteomes" id="UP001169027"/>
    </source>
</evidence>
<keyword evidence="2" id="KW-1185">Reference proteome</keyword>
<dbReference type="RefSeq" id="WP_301816281.1">
    <property type="nucleotide sequence ID" value="NZ_JAUJZH010000051.1"/>
</dbReference>
<organism evidence="1 2">
    <name type="scientific">Variovorax ginsengisoli</name>
    <dbReference type="NCBI Taxonomy" id="363844"/>
    <lineage>
        <taxon>Bacteria</taxon>
        <taxon>Pseudomonadati</taxon>
        <taxon>Pseudomonadota</taxon>
        <taxon>Betaproteobacteria</taxon>
        <taxon>Burkholderiales</taxon>
        <taxon>Comamonadaceae</taxon>
        <taxon>Variovorax</taxon>
    </lineage>
</organism>
<gene>
    <name evidence="1" type="ORF">Q2T77_37090</name>
</gene>
<proteinExistence type="predicted"/>
<name>A0ABT8SGD6_9BURK</name>
<evidence type="ECO:0000313" key="1">
    <source>
        <dbReference type="EMBL" id="MDO1537860.1"/>
    </source>
</evidence>
<accession>A0ABT8SGD6</accession>
<reference evidence="1" key="1">
    <citation type="submission" date="2023-06" db="EMBL/GenBank/DDBJ databases">
        <authorList>
            <person name="Jiang Y."/>
            <person name="Liu Q."/>
        </authorList>
    </citation>
    <scope>NUCLEOTIDE SEQUENCE</scope>
    <source>
        <strain evidence="1">CGMCC 1.12090</strain>
    </source>
</reference>